<dbReference type="OMA" id="KTCQCSH"/>
<feature type="domain" description="Ig-like" evidence="3">
    <location>
        <begin position="315"/>
        <end position="409"/>
    </location>
</feature>
<dbReference type="Proteomes" id="UP000752171">
    <property type="component" value="Unassembled WGS sequence"/>
</dbReference>
<dbReference type="InterPro" id="IPR013783">
    <property type="entry name" value="Ig-like_fold"/>
</dbReference>
<evidence type="ECO:0000313" key="4">
    <source>
        <dbReference type="EMBL" id="KAG9275990.1"/>
    </source>
</evidence>
<dbReference type="SMART" id="SM00409">
    <property type="entry name" value="IG"/>
    <property type="match status" value="4"/>
</dbReference>
<evidence type="ECO:0000256" key="2">
    <source>
        <dbReference type="SAM" id="SignalP"/>
    </source>
</evidence>
<feature type="chain" id="PRO_5044668812" evidence="2">
    <location>
        <begin position="20"/>
        <end position="470"/>
    </location>
</feature>
<feature type="transmembrane region" description="Helical" evidence="1">
    <location>
        <begin position="419"/>
        <end position="441"/>
    </location>
</feature>
<dbReference type="PANTHER" id="PTHR11422:SF0">
    <property type="entry name" value="T-CELL SURFACE GLYCOPROTEIN CD4"/>
    <property type="match status" value="1"/>
</dbReference>
<organism evidence="5 6">
    <name type="scientific">Astyanax mexicanus</name>
    <name type="common">Blind cave fish</name>
    <name type="synonym">Astyanax fasciatus mexicanus</name>
    <dbReference type="NCBI Taxonomy" id="7994"/>
    <lineage>
        <taxon>Eukaryota</taxon>
        <taxon>Metazoa</taxon>
        <taxon>Chordata</taxon>
        <taxon>Craniata</taxon>
        <taxon>Vertebrata</taxon>
        <taxon>Euteleostomi</taxon>
        <taxon>Actinopterygii</taxon>
        <taxon>Neopterygii</taxon>
        <taxon>Teleostei</taxon>
        <taxon>Ostariophysi</taxon>
        <taxon>Characiformes</taxon>
        <taxon>Characoidei</taxon>
        <taxon>Acestrorhamphidae</taxon>
        <taxon>Acestrorhamphinae</taxon>
        <taxon>Astyanax</taxon>
    </lineage>
</organism>
<evidence type="ECO:0000259" key="3">
    <source>
        <dbReference type="PROSITE" id="PS50835"/>
    </source>
</evidence>
<dbReference type="KEGG" id="amex:103041570"/>
<dbReference type="Gene3D" id="2.60.40.10">
    <property type="entry name" value="Immunoglobulins"/>
    <property type="match status" value="4"/>
</dbReference>
<sequence length="470" mass="52299">MLILWMLFLQLVLARSTTGQKIFAQVGGSATLPKGQFAETENVYVRWYFSVTGANNNFTLLIWRKHKDPPKPENKDWQSRVSLSEDSSLIISHILESDFNGVFKCEQDNFRNSAEARYSLTRVQMPMNLLLLEGEELSLDCKMETPVKWTAPNGTSYINRLSGNKNILKVPNTLIQDSGVWACEASAGLRKFRATTAVTILGLSPPPSDTVYTSLSSSITLPCSLSTDVPWSQLREKGLQGGSWSFSPPNQSLQQGHQLLTLGPNQTQAWRAQSTTSCLTESEFKNRDLSAQTQKVSTDCRGTYQCSLEFRNKRPMRRTVKLEVLEVLSSAPAGAPLLEGDKVSLNCSLGVPLPSDLGVKWTPPKSSAFSLPKAHGVHLFLPAVSVKDSGVWRCELMKNSVVLTSASVTLKIEKLVKTWVIVTICSASIFILLLIITLIIIHRRRKVVITRRKTRFCCCKNPQPKGFYKS</sequence>
<reference evidence="4 7" key="1">
    <citation type="submission" date="2021-07" db="EMBL/GenBank/DDBJ databases">
        <authorList>
            <person name="Imarazene B."/>
            <person name="Zahm M."/>
            <person name="Klopp C."/>
            <person name="Cabau C."/>
            <person name="Beille S."/>
            <person name="Jouanno E."/>
            <person name="Castinel A."/>
            <person name="Lluch J."/>
            <person name="Gil L."/>
            <person name="Kuchtly C."/>
            <person name="Lopez Roques C."/>
            <person name="Donnadieu C."/>
            <person name="Parrinello H."/>
            <person name="Journot L."/>
            <person name="Du K."/>
            <person name="Schartl M."/>
            <person name="Retaux S."/>
            <person name="Guiguen Y."/>
        </authorList>
    </citation>
    <scope>NUCLEOTIDE SEQUENCE [LARGE SCALE GENOMIC DNA]</scope>
    <source>
        <strain evidence="4">Pach_M1</strain>
        <tissue evidence="4">Testis</tissue>
    </source>
</reference>
<dbReference type="PROSITE" id="PS50835">
    <property type="entry name" value="IG_LIKE"/>
    <property type="match status" value="1"/>
</dbReference>
<dbReference type="Proteomes" id="UP000694621">
    <property type="component" value="Unplaced"/>
</dbReference>
<evidence type="ECO:0000256" key="1">
    <source>
        <dbReference type="SAM" id="Phobius"/>
    </source>
</evidence>
<name>A0A8B9GZ19_ASTMX</name>
<protein>
    <submittedName>
        <fullName evidence="5">CD4-1 molecule</fullName>
    </submittedName>
</protein>
<dbReference type="Ensembl" id="ENSAMXT00005004896.1">
    <property type="protein sequence ID" value="ENSAMXP00005004313.1"/>
    <property type="gene ID" value="ENSAMXG00005002639.1"/>
</dbReference>
<feature type="signal peptide" evidence="2">
    <location>
        <begin position="1"/>
        <end position="19"/>
    </location>
</feature>
<proteinExistence type="predicted"/>
<dbReference type="InterPro" id="IPR003599">
    <property type="entry name" value="Ig_sub"/>
</dbReference>
<dbReference type="EMBL" id="JAICCE010000006">
    <property type="protein sequence ID" value="KAG9275990.1"/>
    <property type="molecule type" value="Genomic_DNA"/>
</dbReference>
<dbReference type="AlphaFoldDB" id="A0A8B9GZ19"/>
<reference evidence="5" key="2">
    <citation type="submission" date="2025-05" db="UniProtKB">
        <authorList>
            <consortium name="Ensembl"/>
        </authorList>
    </citation>
    <scope>IDENTIFICATION</scope>
</reference>
<accession>A0A8B9GZ19</accession>
<gene>
    <name evidence="4" type="ORF">AMEX_G8237</name>
</gene>
<keyword evidence="1" id="KW-1133">Transmembrane helix</keyword>
<keyword evidence="2" id="KW-0732">Signal</keyword>
<keyword evidence="1" id="KW-0472">Membrane</keyword>
<dbReference type="InterPro" id="IPR036179">
    <property type="entry name" value="Ig-like_dom_sf"/>
</dbReference>
<dbReference type="OrthoDB" id="8657369at2759"/>
<evidence type="ECO:0000313" key="7">
    <source>
        <dbReference type="Proteomes" id="UP000752171"/>
    </source>
</evidence>
<evidence type="ECO:0000313" key="6">
    <source>
        <dbReference type="Proteomes" id="UP000694621"/>
    </source>
</evidence>
<keyword evidence="1" id="KW-0812">Transmembrane</keyword>
<evidence type="ECO:0000313" key="5">
    <source>
        <dbReference type="Ensembl" id="ENSAMXP00005004313.1"/>
    </source>
</evidence>
<dbReference type="InterPro" id="IPR007110">
    <property type="entry name" value="Ig-like_dom"/>
</dbReference>
<dbReference type="PANTHER" id="PTHR11422">
    <property type="entry name" value="T-CELL SURFACE GLYCOPROTEIN CD4"/>
    <property type="match status" value="1"/>
</dbReference>
<dbReference type="SUPFAM" id="SSF48726">
    <property type="entry name" value="Immunoglobulin"/>
    <property type="match status" value="3"/>
</dbReference>